<dbReference type="InterPro" id="IPR029058">
    <property type="entry name" value="AB_hydrolase_fold"/>
</dbReference>
<comment type="caution">
    <text evidence="3">The sequence shown here is derived from an EMBL/GenBank/DDBJ whole genome shotgun (WGS) entry which is preliminary data.</text>
</comment>
<dbReference type="GO" id="GO:0009694">
    <property type="term" value="P:jasmonic acid metabolic process"/>
    <property type="evidence" value="ECO:0007669"/>
    <property type="project" value="TreeGrafter"/>
</dbReference>
<gene>
    <name evidence="3" type="ORF">HNR21_004568</name>
</gene>
<dbReference type="PANTHER" id="PTHR10992">
    <property type="entry name" value="METHYLESTERASE FAMILY MEMBER"/>
    <property type="match status" value="1"/>
</dbReference>
<feature type="domain" description="AB hydrolase-1" evidence="2">
    <location>
        <begin position="5"/>
        <end position="243"/>
    </location>
</feature>
<evidence type="ECO:0000256" key="1">
    <source>
        <dbReference type="SAM" id="MobiDB-lite"/>
    </source>
</evidence>
<name>A0A7W3RAB8_9ACTN</name>
<accession>A0A7W3RAB8</accession>
<dbReference type="GO" id="GO:0080032">
    <property type="term" value="F:methyl jasmonate esterase activity"/>
    <property type="evidence" value="ECO:0007669"/>
    <property type="project" value="TreeGrafter"/>
</dbReference>
<dbReference type="Proteomes" id="UP000539313">
    <property type="component" value="Unassembled WGS sequence"/>
</dbReference>
<dbReference type="SUPFAM" id="SSF53474">
    <property type="entry name" value="alpha/beta-Hydrolases"/>
    <property type="match status" value="1"/>
</dbReference>
<dbReference type="GO" id="GO:0009696">
    <property type="term" value="P:salicylic acid metabolic process"/>
    <property type="evidence" value="ECO:0007669"/>
    <property type="project" value="TreeGrafter"/>
</dbReference>
<keyword evidence="4" id="KW-1185">Reference proteome</keyword>
<evidence type="ECO:0000259" key="2">
    <source>
        <dbReference type="Pfam" id="PF12697"/>
    </source>
</evidence>
<dbReference type="EMBL" id="JACJII010000001">
    <property type="protein sequence ID" value="MBA9005686.1"/>
    <property type="molecule type" value="Genomic_DNA"/>
</dbReference>
<feature type="region of interest" description="Disordered" evidence="1">
    <location>
        <begin position="134"/>
        <end position="154"/>
    </location>
</feature>
<dbReference type="Pfam" id="PF12697">
    <property type="entry name" value="Abhydrolase_6"/>
    <property type="match status" value="1"/>
</dbReference>
<dbReference type="GO" id="GO:0080031">
    <property type="term" value="F:methyl salicylate esterase activity"/>
    <property type="evidence" value="ECO:0007669"/>
    <property type="project" value="TreeGrafter"/>
</dbReference>
<dbReference type="InterPro" id="IPR045889">
    <property type="entry name" value="MES/HNL"/>
</dbReference>
<reference evidence="3 4" key="1">
    <citation type="submission" date="2020-08" db="EMBL/GenBank/DDBJ databases">
        <title>Sequencing the genomes of 1000 actinobacteria strains.</title>
        <authorList>
            <person name="Klenk H.-P."/>
        </authorList>
    </citation>
    <scope>NUCLEOTIDE SEQUENCE [LARGE SCALE GENOMIC DNA]</scope>
    <source>
        <strain evidence="3 4">DSM 45823</strain>
    </source>
</reference>
<dbReference type="PANTHER" id="PTHR10992:SF1066">
    <property type="entry name" value="METHYL JASMONATE ESTERASE 1"/>
    <property type="match status" value="1"/>
</dbReference>
<organism evidence="3 4">
    <name type="scientific">Thermomonospora cellulosilytica</name>
    <dbReference type="NCBI Taxonomy" id="1411118"/>
    <lineage>
        <taxon>Bacteria</taxon>
        <taxon>Bacillati</taxon>
        <taxon>Actinomycetota</taxon>
        <taxon>Actinomycetes</taxon>
        <taxon>Streptosporangiales</taxon>
        <taxon>Thermomonosporaceae</taxon>
        <taxon>Thermomonospora</taxon>
    </lineage>
</organism>
<dbReference type="AlphaFoldDB" id="A0A7W3RAB8"/>
<sequence>MATYVLVPGYWLGAWAWDEVAGRLRAAGHRVHAVTLTGLAERAAQDIRAAAEVDLDTHIDDLVSLIEGEDLRDVVLVAHSGAAMPVTGAADRIPERLARVVYVDTAPLPSGMAQQDFLDPEERAETERRVAEEGGGVMMPPPPFDPAADPAGLAGLSPERLAELRERATPQPYRTATQPLLRPDRLPDTPKTMIATSIPLPLVKELAAGGNPVFAAMTGPEWSHLELPTGHWPMLSRPADLADLLADLA</sequence>
<dbReference type="RefSeq" id="WP_182706789.1">
    <property type="nucleotide sequence ID" value="NZ_JACJII010000001.1"/>
</dbReference>
<evidence type="ECO:0000313" key="3">
    <source>
        <dbReference type="EMBL" id="MBA9005686.1"/>
    </source>
</evidence>
<dbReference type="Gene3D" id="3.40.50.1820">
    <property type="entry name" value="alpha/beta hydrolase"/>
    <property type="match status" value="1"/>
</dbReference>
<evidence type="ECO:0000313" key="4">
    <source>
        <dbReference type="Proteomes" id="UP000539313"/>
    </source>
</evidence>
<proteinExistence type="predicted"/>
<dbReference type="InterPro" id="IPR000073">
    <property type="entry name" value="AB_hydrolase_1"/>
</dbReference>
<protein>
    <submittedName>
        <fullName evidence="3">Pimeloyl-ACP methyl ester carboxylesterase</fullName>
    </submittedName>
</protein>
<dbReference type="GO" id="GO:0080030">
    <property type="term" value="F:methyl indole-3-acetate esterase activity"/>
    <property type="evidence" value="ECO:0007669"/>
    <property type="project" value="TreeGrafter"/>
</dbReference>